<reference evidence="2" key="1">
    <citation type="journal article" date="2014" name="Front. Microbiol.">
        <title>High frequency of phylogenetically diverse reductive dehalogenase-homologous genes in deep subseafloor sedimentary metagenomes.</title>
        <authorList>
            <person name="Kawai M."/>
            <person name="Futagami T."/>
            <person name="Toyoda A."/>
            <person name="Takaki Y."/>
            <person name="Nishi S."/>
            <person name="Hori S."/>
            <person name="Arai W."/>
            <person name="Tsubouchi T."/>
            <person name="Morono Y."/>
            <person name="Uchiyama I."/>
            <person name="Ito T."/>
            <person name="Fujiyama A."/>
            <person name="Inagaki F."/>
            <person name="Takami H."/>
        </authorList>
    </citation>
    <scope>NUCLEOTIDE SEQUENCE</scope>
    <source>
        <strain evidence="2">Expedition CK06-06</strain>
    </source>
</reference>
<name>X1GF98_9ZZZZ</name>
<protein>
    <submittedName>
        <fullName evidence="2">Uncharacterized protein</fullName>
    </submittedName>
</protein>
<sequence>YTFDYCSAYDDGVNNIWYDPVTQEGNYWWDYSGTGNYTIPGSARSNDTYPLSTPPVDIIAEFHQNLKYSLLLLFIPLIIAISYKRKRKK</sequence>
<gene>
    <name evidence="2" type="ORF">S03H2_38483</name>
</gene>
<keyword evidence="1" id="KW-0812">Transmembrane</keyword>
<evidence type="ECO:0000256" key="1">
    <source>
        <dbReference type="SAM" id="Phobius"/>
    </source>
</evidence>
<keyword evidence="1" id="KW-0472">Membrane</keyword>
<proteinExistence type="predicted"/>
<feature type="non-terminal residue" evidence="2">
    <location>
        <position position="1"/>
    </location>
</feature>
<organism evidence="2">
    <name type="scientific">marine sediment metagenome</name>
    <dbReference type="NCBI Taxonomy" id="412755"/>
    <lineage>
        <taxon>unclassified sequences</taxon>
        <taxon>metagenomes</taxon>
        <taxon>ecological metagenomes</taxon>
    </lineage>
</organism>
<keyword evidence="1" id="KW-1133">Transmembrane helix</keyword>
<accession>X1GF98</accession>
<evidence type="ECO:0000313" key="2">
    <source>
        <dbReference type="EMBL" id="GAH56561.1"/>
    </source>
</evidence>
<comment type="caution">
    <text evidence="2">The sequence shown here is derived from an EMBL/GenBank/DDBJ whole genome shotgun (WGS) entry which is preliminary data.</text>
</comment>
<feature type="transmembrane region" description="Helical" evidence="1">
    <location>
        <begin position="66"/>
        <end position="83"/>
    </location>
</feature>
<dbReference type="EMBL" id="BARU01023732">
    <property type="protein sequence ID" value="GAH56561.1"/>
    <property type="molecule type" value="Genomic_DNA"/>
</dbReference>
<dbReference type="AlphaFoldDB" id="X1GF98"/>